<reference evidence="5" key="2">
    <citation type="journal article" date="2017" name="Genome Announc.">
        <title>Genome sequences of Cyberlindnera fabianii 65, Pichia kudriavzevii 129, and Saccharomyces cerevisiae 131 isolated from fermented masau fruits in Zimbabwe.</title>
        <authorList>
            <person name="van Rijswijck I.M.H."/>
            <person name="Derks M.F.L."/>
            <person name="Abee T."/>
            <person name="de Ridder D."/>
            <person name="Smid E.J."/>
        </authorList>
    </citation>
    <scope>NUCLEOTIDE SEQUENCE [LARGE SCALE GENOMIC DNA]</scope>
    <source>
        <strain evidence="5">65</strain>
    </source>
</reference>
<dbReference type="GO" id="GO:0003824">
    <property type="term" value="F:catalytic activity"/>
    <property type="evidence" value="ECO:0007669"/>
    <property type="project" value="InterPro"/>
</dbReference>
<dbReference type="PANTHER" id="PTHR46044">
    <property type="entry name" value="NITRILASE"/>
    <property type="match status" value="1"/>
</dbReference>
<dbReference type="STRING" id="36022.A0A061AS23"/>
<protein>
    <submittedName>
        <fullName evidence="3">CYFA0S05e00562g1_1</fullName>
    </submittedName>
    <submittedName>
        <fullName evidence="4">Nitrilase 1</fullName>
    </submittedName>
</protein>
<sequence length="306" mass="33670">MVKKVIAALQVGSLATNEETLQKILSYEDELRAKQVSMVCIPEATLGGYPKGSTFGTYLGYRLPEGREQFFEYFQKSINVPDSPEIRTLEGFSKRIGATVAIGVIERGGSTMYCTLVYIDPEKGYVAKHRKLLPTASERLVWGSGDGSTLPVVETSAGRIGGGICWENYVPAFRAAYYAKGLDIYLAPTVDMREIWRTSMRHIAYEGRNYLVSAVQFQGPKPDSETPYGWKAGENLINGGSVIVDPMGEIIAGPLIGEEGVVSAEIDTDEVIKARFDLDLTGHYSRGDVFQLTVNETPRDVKFVSQ</sequence>
<reference evidence="4" key="3">
    <citation type="submission" date="2017-01" db="EMBL/GenBank/DDBJ databases">
        <authorList>
            <person name="Mah S.A."/>
            <person name="Swanson W.J."/>
            <person name="Moy G.W."/>
            <person name="Vacquier V.D."/>
        </authorList>
    </citation>
    <scope>NUCLEOTIDE SEQUENCE [LARGE SCALE GENOMIC DNA]</scope>
    <source>
        <strain evidence="4">65</strain>
    </source>
</reference>
<evidence type="ECO:0000313" key="5">
    <source>
        <dbReference type="Proteomes" id="UP000189513"/>
    </source>
</evidence>
<evidence type="ECO:0000313" key="4">
    <source>
        <dbReference type="EMBL" id="ONH68085.1"/>
    </source>
</evidence>
<dbReference type="PROSITE" id="PS50263">
    <property type="entry name" value="CN_HYDROLASE"/>
    <property type="match status" value="1"/>
</dbReference>
<gene>
    <name evidence="4" type="ORF">BON22_2244</name>
    <name evidence="3" type="ORF">CYFA0S_05e00562g</name>
</gene>
<feature type="domain" description="CN hydrolase" evidence="2">
    <location>
        <begin position="2"/>
        <end position="268"/>
    </location>
</feature>
<accession>A0A061AS23</accession>
<keyword evidence="5" id="KW-1185">Reference proteome</keyword>
<dbReference type="InterPro" id="IPR003010">
    <property type="entry name" value="C-N_Hydrolase"/>
</dbReference>
<dbReference type="PANTHER" id="PTHR46044:SF1">
    <property type="entry name" value="CN HYDROLASE DOMAIN-CONTAINING PROTEIN"/>
    <property type="match status" value="1"/>
</dbReference>
<evidence type="ECO:0000313" key="3">
    <source>
        <dbReference type="EMBL" id="CDR40443.1"/>
    </source>
</evidence>
<dbReference type="InterPro" id="IPR044149">
    <property type="entry name" value="Nitrilases_CHs"/>
</dbReference>
<dbReference type="VEuPathDB" id="FungiDB:BON22_2244"/>
<dbReference type="AlphaFoldDB" id="A0A061AS23"/>
<dbReference type="CDD" id="cd07564">
    <property type="entry name" value="nitrilases_CHs"/>
    <property type="match status" value="1"/>
</dbReference>
<organism evidence="3">
    <name type="scientific">Cyberlindnera fabianii</name>
    <name type="common">Yeast</name>
    <name type="synonym">Hansenula fabianii</name>
    <dbReference type="NCBI Taxonomy" id="36022"/>
    <lineage>
        <taxon>Eukaryota</taxon>
        <taxon>Fungi</taxon>
        <taxon>Dikarya</taxon>
        <taxon>Ascomycota</taxon>
        <taxon>Saccharomycotina</taxon>
        <taxon>Saccharomycetes</taxon>
        <taxon>Phaffomycetales</taxon>
        <taxon>Phaffomycetaceae</taxon>
        <taxon>Cyberlindnera</taxon>
    </lineage>
</organism>
<dbReference type="EMBL" id="MPUK01000003">
    <property type="protein sequence ID" value="ONH68085.1"/>
    <property type="molecule type" value="Genomic_DNA"/>
</dbReference>
<dbReference type="Gene3D" id="3.60.110.10">
    <property type="entry name" value="Carbon-nitrogen hydrolase"/>
    <property type="match status" value="1"/>
</dbReference>
<evidence type="ECO:0000256" key="1">
    <source>
        <dbReference type="ARBA" id="ARBA00008129"/>
    </source>
</evidence>
<name>A0A061AS23_CYBFA</name>
<proteinExistence type="inferred from homology"/>
<dbReference type="Proteomes" id="UP000189513">
    <property type="component" value="Unassembled WGS sequence"/>
</dbReference>
<dbReference type="InterPro" id="IPR036526">
    <property type="entry name" value="C-N_Hydrolase_sf"/>
</dbReference>
<dbReference type="OrthoDB" id="10250282at2759"/>
<dbReference type="SUPFAM" id="SSF56317">
    <property type="entry name" value="Carbon-nitrogen hydrolase"/>
    <property type="match status" value="1"/>
</dbReference>
<dbReference type="Pfam" id="PF00795">
    <property type="entry name" value="CN_hydrolase"/>
    <property type="match status" value="1"/>
</dbReference>
<evidence type="ECO:0000259" key="2">
    <source>
        <dbReference type="PROSITE" id="PS50263"/>
    </source>
</evidence>
<reference evidence="3" key="1">
    <citation type="journal article" date="2014" name="Genome Announc.">
        <title>Genome sequence of the yeast Cyberlindnera fabianii (Hansenula fabianii).</title>
        <authorList>
            <person name="Freel K.C."/>
            <person name="Sarilar V."/>
            <person name="Neuveglise C."/>
            <person name="Devillers H."/>
            <person name="Friedrich A."/>
            <person name="Schacherer J."/>
        </authorList>
    </citation>
    <scope>NUCLEOTIDE SEQUENCE</scope>
    <source>
        <strain evidence="3">YJS4271</strain>
    </source>
</reference>
<dbReference type="OMA" id="HIAVWPG"/>
<comment type="similarity">
    <text evidence="1">Belongs to the carbon-nitrogen hydrolase superfamily. Nitrilase family.</text>
</comment>
<dbReference type="EMBL" id="LK052890">
    <property type="protein sequence ID" value="CDR40443.1"/>
    <property type="molecule type" value="Genomic_DNA"/>
</dbReference>